<dbReference type="Pfam" id="PF02594">
    <property type="entry name" value="DUF167"/>
    <property type="match status" value="1"/>
</dbReference>
<name>W9H911_9PROT</name>
<dbReference type="GO" id="GO:0005737">
    <property type="term" value="C:cytoplasm"/>
    <property type="evidence" value="ECO:0007669"/>
    <property type="project" value="TreeGrafter"/>
</dbReference>
<sequence length="120" mass="12161">MTPFKPAAGGITVAIRLTPKASRNAVGGIAAGLDAAGQPQAALKVMVTAVPEAGRANEALVKLLAKEWKVAKSSITLVAGATDRNKVLHVAGDTADLMARLNSPAPSPPIQNDPSGRSES</sequence>
<dbReference type="HAMAP" id="MF_00634">
    <property type="entry name" value="UPF0235"/>
    <property type="match status" value="1"/>
</dbReference>
<proteinExistence type="inferred from homology"/>
<comment type="similarity">
    <text evidence="1 2">Belongs to the UPF0235 family.</text>
</comment>
<dbReference type="SMART" id="SM01152">
    <property type="entry name" value="DUF167"/>
    <property type="match status" value="1"/>
</dbReference>
<dbReference type="InterPro" id="IPR003746">
    <property type="entry name" value="DUF167"/>
</dbReference>
<gene>
    <name evidence="4" type="ORF">N825_01235</name>
</gene>
<dbReference type="PANTHER" id="PTHR13420">
    <property type="entry name" value="UPF0235 PROTEIN C15ORF40"/>
    <property type="match status" value="1"/>
</dbReference>
<dbReference type="Proteomes" id="UP000019486">
    <property type="component" value="Unassembled WGS sequence"/>
</dbReference>
<dbReference type="SUPFAM" id="SSF69786">
    <property type="entry name" value="YggU-like"/>
    <property type="match status" value="1"/>
</dbReference>
<evidence type="ECO:0000256" key="2">
    <source>
        <dbReference type="HAMAP-Rule" id="MF_00634"/>
    </source>
</evidence>
<comment type="caution">
    <text evidence="4">The sequence shown here is derived from an EMBL/GenBank/DDBJ whole genome shotgun (WGS) entry which is preliminary data.</text>
</comment>
<keyword evidence="5" id="KW-1185">Reference proteome</keyword>
<evidence type="ECO:0000256" key="3">
    <source>
        <dbReference type="SAM" id="MobiDB-lite"/>
    </source>
</evidence>
<evidence type="ECO:0000313" key="4">
    <source>
        <dbReference type="EMBL" id="EWY42544.1"/>
    </source>
</evidence>
<evidence type="ECO:0000256" key="1">
    <source>
        <dbReference type="ARBA" id="ARBA00010364"/>
    </source>
</evidence>
<reference evidence="4 5" key="1">
    <citation type="submission" date="2013-08" db="EMBL/GenBank/DDBJ databases">
        <title>The genome sequence of Skermanella stibiiresistens.</title>
        <authorList>
            <person name="Zhu W."/>
            <person name="Wang G."/>
        </authorList>
    </citation>
    <scope>NUCLEOTIDE SEQUENCE [LARGE SCALE GENOMIC DNA]</scope>
    <source>
        <strain evidence="4 5">SB22</strain>
    </source>
</reference>
<protein>
    <recommendedName>
        <fullName evidence="2">UPF0235 protein N825_01235</fullName>
    </recommendedName>
</protein>
<dbReference type="RefSeq" id="WP_051511361.1">
    <property type="nucleotide sequence ID" value="NZ_AVFL01000001.1"/>
</dbReference>
<accession>W9H911</accession>
<dbReference type="Gene3D" id="3.30.1200.10">
    <property type="entry name" value="YggU-like"/>
    <property type="match status" value="1"/>
</dbReference>
<evidence type="ECO:0000313" key="5">
    <source>
        <dbReference type="Proteomes" id="UP000019486"/>
    </source>
</evidence>
<dbReference type="OrthoDB" id="9801972at2"/>
<dbReference type="STRING" id="1385369.N825_01235"/>
<feature type="region of interest" description="Disordered" evidence="3">
    <location>
        <begin position="99"/>
        <end position="120"/>
    </location>
</feature>
<dbReference type="AlphaFoldDB" id="W9H911"/>
<organism evidence="4 5">
    <name type="scientific">Skermanella stibiiresistens SB22</name>
    <dbReference type="NCBI Taxonomy" id="1385369"/>
    <lineage>
        <taxon>Bacteria</taxon>
        <taxon>Pseudomonadati</taxon>
        <taxon>Pseudomonadota</taxon>
        <taxon>Alphaproteobacteria</taxon>
        <taxon>Rhodospirillales</taxon>
        <taxon>Azospirillaceae</taxon>
        <taxon>Skermanella</taxon>
    </lineage>
</organism>
<dbReference type="EMBL" id="AVFL01000001">
    <property type="protein sequence ID" value="EWY42544.1"/>
    <property type="molecule type" value="Genomic_DNA"/>
</dbReference>
<dbReference type="PANTHER" id="PTHR13420:SF7">
    <property type="entry name" value="UPF0235 PROTEIN C15ORF40"/>
    <property type="match status" value="1"/>
</dbReference>
<dbReference type="InterPro" id="IPR036591">
    <property type="entry name" value="YggU-like_sf"/>
</dbReference>
<dbReference type="NCBIfam" id="TIGR00251">
    <property type="entry name" value="DUF167 family protein"/>
    <property type="match status" value="1"/>
</dbReference>